<dbReference type="OMA" id="RIDHTHS"/>
<evidence type="ECO:0000313" key="3">
    <source>
        <dbReference type="Proteomes" id="UP000001876"/>
    </source>
</evidence>
<dbReference type="KEGG" id="mpp:MICPUCDRAFT_51808"/>
<dbReference type="PROSITE" id="PS50206">
    <property type="entry name" value="RHODANESE_3"/>
    <property type="match status" value="1"/>
</dbReference>
<dbReference type="PANTHER" id="PTHR34209:SF1">
    <property type="entry name" value="CALCIUM SENSING RECEPTOR, CHLOROPLASTIC"/>
    <property type="match status" value="1"/>
</dbReference>
<dbReference type="InterPro" id="IPR001763">
    <property type="entry name" value="Rhodanese-like_dom"/>
</dbReference>
<protein>
    <submittedName>
        <fullName evidence="2">Predicted protein</fullName>
    </submittedName>
</protein>
<dbReference type="GeneID" id="9687650"/>
<dbReference type="Gene3D" id="3.40.250.10">
    <property type="entry name" value="Rhodanese-like domain"/>
    <property type="match status" value="1"/>
</dbReference>
<sequence length="386" mass="39291">MDIVVSRERAKRFSTCDVRRTSSDTNGFADAVVSSRSTDPRAALIHRARRSMAALTTVPLVLGAKPALRGAKVASKAAPKASDLFTLFDSIDKTADKIEGAFGAAAGAAGKAADAVSAAATVAKPFAEKAVDAAAPLLDATGKYAERTVAPLAGEAIKTAGSAAGGVAGSAANAIKSRGIDVEPVAGAAGAAGKLAGDFATTTAAPALEKFGDYLSTASPTDLAELGAGVLAAYFIAPALLGVVASSARGYAGSGAFHLALFFRPVEAYDDVLNKKNVVVVDVRRENEVERGEVDFPRRAASRVLQVPREQLRGNFKNSSAVDANLTALKVANLKGVKRGTKVYLLDANGGDAPKVAKALTAQGFGKVYVIQGGFNGWASAGLGVQ</sequence>
<gene>
    <name evidence="2" type="ORF">MICPUCDRAFT_51808</name>
</gene>
<evidence type="ECO:0000259" key="1">
    <source>
        <dbReference type="PROSITE" id="PS50206"/>
    </source>
</evidence>
<dbReference type="GO" id="GO:0071277">
    <property type="term" value="P:cellular response to calcium ion"/>
    <property type="evidence" value="ECO:0007669"/>
    <property type="project" value="InterPro"/>
</dbReference>
<dbReference type="eggNOG" id="ENOG502QSV6">
    <property type="taxonomic scope" value="Eukaryota"/>
</dbReference>
<accession>C1N210</accession>
<dbReference type="CDD" id="cd00158">
    <property type="entry name" value="RHOD"/>
    <property type="match status" value="1"/>
</dbReference>
<dbReference type="InterPro" id="IPR044690">
    <property type="entry name" value="CAS_plant"/>
</dbReference>
<dbReference type="GO" id="GO:0009704">
    <property type="term" value="P:de-etiolation"/>
    <property type="evidence" value="ECO:0007669"/>
    <property type="project" value="InterPro"/>
</dbReference>
<dbReference type="GO" id="GO:0090333">
    <property type="term" value="P:regulation of stomatal closure"/>
    <property type="evidence" value="ECO:0007669"/>
    <property type="project" value="InterPro"/>
</dbReference>
<organism evidence="3">
    <name type="scientific">Micromonas pusilla (strain CCMP1545)</name>
    <name type="common">Picoplanktonic green alga</name>
    <dbReference type="NCBI Taxonomy" id="564608"/>
    <lineage>
        <taxon>Eukaryota</taxon>
        <taxon>Viridiplantae</taxon>
        <taxon>Chlorophyta</taxon>
        <taxon>Mamiellophyceae</taxon>
        <taxon>Mamiellales</taxon>
        <taxon>Mamiellaceae</taxon>
        <taxon>Micromonas</taxon>
    </lineage>
</organism>
<dbReference type="EMBL" id="GG663745">
    <property type="protein sequence ID" value="EEH53720.1"/>
    <property type="molecule type" value="Genomic_DNA"/>
</dbReference>
<evidence type="ECO:0000313" key="2">
    <source>
        <dbReference type="EMBL" id="EEH53720.1"/>
    </source>
</evidence>
<feature type="domain" description="Rhodanese" evidence="1">
    <location>
        <begin position="274"/>
        <end position="386"/>
    </location>
</feature>
<dbReference type="InterPro" id="IPR036873">
    <property type="entry name" value="Rhodanese-like_dom_sf"/>
</dbReference>
<name>C1N210_MICPC</name>
<dbReference type="OrthoDB" id="2015023at2759"/>
<dbReference type="RefSeq" id="XP_003062008.1">
    <property type="nucleotide sequence ID" value="XM_003061962.1"/>
</dbReference>
<reference evidence="2 3" key="1">
    <citation type="journal article" date="2009" name="Science">
        <title>Green evolution and dynamic adaptations revealed by genomes of the marine picoeukaryotes Micromonas.</title>
        <authorList>
            <person name="Worden A.Z."/>
            <person name="Lee J.H."/>
            <person name="Mock T."/>
            <person name="Rouze P."/>
            <person name="Simmons M.P."/>
            <person name="Aerts A.L."/>
            <person name="Allen A.E."/>
            <person name="Cuvelier M.L."/>
            <person name="Derelle E."/>
            <person name="Everett M.V."/>
            <person name="Foulon E."/>
            <person name="Grimwood J."/>
            <person name="Gundlach H."/>
            <person name="Henrissat B."/>
            <person name="Napoli C."/>
            <person name="McDonald S.M."/>
            <person name="Parker M.S."/>
            <person name="Rombauts S."/>
            <person name="Salamov A."/>
            <person name="Von Dassow P."/>
            <person name="Badger J.H."/>
            <person name="Coutinho P.M."/>
            <person name="Demir E."/>
            <person name="Dubchak I."/>
            <person name="Gentemann C."/>
            <person name="Eikrem W."/>
            <person name="Gready J.E."/>
            <person name="John U."/>
            <person name="Lanier W."/>
            <person name="Lindquist E.A."/>
            <person name="Lucas S."/>
            <person name="Mayer K.F."/>
            <person name="Moreau H."/>
            <person name="Not F."/>
            <person name="Otillar R."/>
            <person name="Panaud O."/>
            <person name="Pangilinan J."/>
            <person name="Paulsen I."/>
            <person name="Piegu B."/>
            <person name="Poliakov A."/>
            <person name="Robbens S."/>
            <person name="Schmutz J."/>
            <person name="Toulza E."/>
            <person name="Wyss T."/>
            <person name="Zelensky A."/>
            <person name="Zhou K."/>
            <person name="Armbrust E.V."/>
            <person name="Bhattacharya D."/>
            <person name="Goodenough U.W."/>
            <person name="Van de Peer Y."/>
            <person name="Grigoriev I.V."/>
        </authorList>
    </citation>
    <scope>NUCLEOTIDE SEQUENCE [LARGE SCALE GENOMIC DNA]</scope>
    <source>
        <strain evidence="2 3">CCMP1545</strain>
    </source>
</reference>
<keyword evidence="3" id="KW-1185">Reference proteome</keyword>
<dbReference type="AlphaFoldDB" id="C1N210"/>
<dbReference type="SUPFAM" id="SSF52821">
    <property type="entry name" value="Rhodanese/Cell cycle control phosphatase"/>
    <property type="match status" value="1"/>
</dbReference>
<dbReference type="PANTHER" id="PTHR34209">
    <property type="entry name" value="RHODANESE/CELL CYCLE CONTROL PHOSPHATASE SUPERFAMILY PROTEIN"/>
    <property type="match status" value="1"/>
</dbReference>
<proteinExistence type="predicted"/>
<dbReference type="Pfam" id="PF00581">
    <property type="entry name" value="Rhodanese"/>
    <property type="match status" value="1"/>
</dbReference>
<dbReference type="STRING" id="564608.C1N210"/>
<dbReference type="Proteomes" id="UP000001876">
    <property type="component" value="Unassembled WGS sequence"/>
</dbReference>
<dbReference type="SMART" id="SM00450">
    <property type="entry name" value="RHOD"/>
    <property type="match status" value="1"/>
</dbReference>